<accession>A0A401FT47</accession>
<dbReference type="Gene3D" id="2.30.30.40">
    <property type="entry name" value="SH3 Domains"/>
    <property type="match status" value="1"/>
</dbReference>
<dbReference type="PANTHER" id="PTHR22617:SF23">
    <property type="entry name" value="CHEMOTAXIS PROTEIN CHEW"/>
    <property type="match status" value="1"/>
</dbReference>
<dbReference type="Proteomes" id="UP000288096">
    <property type="component" value="Unassembled WGS sequence"/>
</dbReference>
<evidence type="ECO:0000313" key="3">
    <source>
        <dbReference type="Proteomes" id="UP000288096"/>
    </source>
</evidence>
<organism evidence="2 3">
    <name type="scientific">Desulfonema ishimotonii</name>
    <dbReference type="NCBI Taxonomy" id="45657"/>
    <lineage>
        <taxon>Bacteria</taxon>
        <taxon>Pseudomonadati</taxon>
        <taxon>Thermodesulfobacteriota</taxon>
        <taxon>Desulfobacteria</taxon>
        <taxon>Desulfobacterales</taxon>
        <taxon>Desulfococcaceae</taxon>
        <taxon>Desulfonema</taxon>
    </lineage>
</organism>
<proteinExistence type="predicted"/>
<name>A0A401FT47_9BACT</name>
<evidence type="ECO:0000313" key="2">
    <source>
        <dbReference type="EMBL" id="GBC60124.1"/>
    </source>
</evidence>
<keyword evidence="3" id="KW-1185">Reference proteome</keyword>
<dbReference type="RefSeq" id="WP_124327575.1">
    <property type="nucleotide sequence ID" value="NZ_BEXT01000001.1"/>
</dbReference>
<comment type="caution">
    <text evidence="2">The sequence shown here is derived from an EMBL/GenBank/DDBJ whole genome shotgun (WGS) entry which is preliminary data.</text>
</comment>
<dbReference type="InterPro" id="IPR002545">
    <property type="entry name" value="CheW-lke_dom"/>
</dbReference>
<reference evidence="3" key="1">
    <citation type="submission" date="2017-11" db="EMBL/GenBank/DDBJ databases">
        <authorList>
            <person name="Watanabe M."/>
            <person name="Kojima H."/>
        </authorList>
    </citation>
    <scope>NUCLEOTIDE SEQUENCE [LARGE SCALE GENOMIC DNA]</scope>
    <source>
        <strain evidence="3">Tokyo 01</strain>
    </source>
</reference>
<gene>
    <name evidence="2" type="ORF">DENIS_1069</name>
</gene>
<dbReference type="Gene3D" id="2.40.50.180">
    <property type="entry name" value="CheA-289, Domain 4"/>
    <property type="match status" value="1"/>
</dbReference>
<dbReference type="PROSITE" id="PS50851">
    <property type="entry name" value="CHEW"/>
    <property type="match status" value="1"/>
</dbReference>
<dbReference type="OrthoDB" id="9790406at2"/>
<reference evidence="3" key="2">
    <citation type="submission" date="2019-01" db="EMBL/GenBank/DDBJ databases">
        <title>Genome sequence of Desulfonema ishimotonii strain Tokyo 01.</title>
        <authorList>
            <person name="Fukui M."/>
        </authorList>
    </citation>
    <scope>NUCLEOTIDE SEQUENCE [LARGE SCALE GENOMIC DNA]</scope>
    <source>
        <strain evidence="3">Tokyo 01</strain>
    </source>
</reference>
<dbReference type="InterPro" id="IPR036061">
    <property type="entry name" value="CheW-like_dom_sf"/>
</dbReference>
<evidence type="ECO:0000259" key="1">
    <source>
        <dbReference type="PROSITE" id="PS50851"/>
    </source>
</evidence>
<dbReference type="PANTHER" id="PTHR22617">
    <property type="entry name" value="CHEMOTAXIS SENSOR HISTIDINE KINASE-RELATED"/>
    <property type="match status" value="1"/>
</dbReference>
<dbReference type="Pfam" id="PF01584">
    <property type="entry name" value="CheW"/>
    <property type="match status" value="1"/>
</dbReference>
<dbReference type="GO" id="GO:0006935">
    <property type="term" value="P:chemotaxis"/>
    <property type="evidence" value="ECO:0007669"/>
    <property type="project" value="InterPro"/>
</dbReference>
<protein>
    <submittedName>
        <fullName evidence="2">Chemotaxis protein CheW</fullName>
    </submittedName>
</protein>
<dbReference type="SMART" id="SM00260">
    <property type="entry name" value="CheW"/>
    <property type="match status" value="1"/>
</dbReference>
<dbReference type="EMBL" id="BEXT01000001">
    <property type="protein sequence ID" value="GBC60124.1"/>
    <property type="molecule type" value="Genomic_DNA"/>
</dbReference>
<dbReference type="GO" id="GO:0007165">
    <property type="term" value="P:signal transduction"/>
    <property type="evidence" value="ECO:0007669"/>
    <property type="project" value="InterPro"/>
</dbReference>
<dbReference type="SUPFAM" id="SSF50341">
    <property type="entry name" value="CheW-like"/>
    <property type="match status" value="1"/>
</dbReference>
<dbReference type="AlphaFoldDB" id="A0A401FT47"/>
<dbReference type="GO" id="GO:0005829">
    <property type="term" value="C:cytosol"/>
    <property type="evidence" value="ECO:0007669"/>
    <property type="project" value="TreeGrafter"/>
</dbReference>
<dbReference type="InterPro" id="IPR039315">
    <property type="entry name" value="CheW"/>
</dbReference>
<feature type="domain" description="CheW-like" evidence="1">
    <location>
        <begin position="35"/>
        <end position="176"/>
    </location>
</feature>
<sequence>MGEQQQPEKNKAERILAQIRDRKRDEALAEAEAEMVRLVIFTLGKDYYGFYGNHIREILTFSDIACVPGCPEYIMGIINVRGDIESVLSPNRLMGLPEAEITPESRILLAVAGDLRSGILVDTVKDVTEVSARILKQPISTLNPAVREFAVAGETLYDGNYVTVLDISKIFQKMVS</sequence>